<dbReference type="Proteomes" id="UP000245626">
    <property type="component" value="Unassembled WGS sequence"/>
</dbReference>
<dbReference type="EMBL" id="KZ819744">
    <property type="protein sequence ID" value="PWN53036.1"/>
    <property type="molecule type" value="Genomic_DNA"/>
</dbReference>
<sequence>MFQGEVDREDSTPATPSEGAVQDPQELPLEPQEPQDNWQARRRYQGALDCDQVSNIPTQNKLPRYVHTAPVPTDRLRYYGTRCYLCNQAREHPQASCPLILSRSPMMVKQRIKELQASSYKAARPAVKYFKEHRHNLKGEPSLGKAPCLLPAGPPVPPSSEDSPADEAEVVTMVGAVLSSSSEGPDPLIKLFLQEAVKLHAMKDQLSATQLHTIRNAVEPLLQIPPSVSPWTKRYQASDFSRMAPQVLAQHHKDMVNFLKGSPPTGKIFTACDRAFKALEARLEAQISGNGKATRSQKNQPKVAAAIKRQSYRHRGPQPH</sequence>
<name>A0ACD0P4P2_9BASI</name>
<organism evidence="1 2">
    <name type="scientific">Violaceomyces palustris</name>
    <dbReference type="NCBI Taxonomy" id="1673888"/>
    <lineage>
        <taxon>Eukaryota</taxon>
        <taxon>Fungi</taxon>
        <taxon>Dikarya</taxon>
        <taxon>Basidiomycota</taxon>
        <taxon>Ustilaginomycotina</taxon>
        <taxon>Ustilaginomycetes</taxon>
        <taxon>Violaceomycetales</taxon>
        <taxon>Violaceomycetaceae</taxon>
        <taxon>Violaceomyces</taxon>
    </lineage>
</organism>
<reference evidence="1 2" key="1">
    <citation type="journal article" date="2018" name="Mol. Biol. Evol.">
        <title>Broad Genomic Sampling Reveals a Smut Pathogenic Ancestry of the Fungal Clade Ustilaginomycotina.</title>
        <authorList>
            <person name="Kijpornyongpan T."/>
            <person name="Mondo S.J."/>
            <person name="Barry K."/>
            <person name="Sandor L."/>
            <person name="Lee J."/>
            <person name="Lipzen A."/>
            <person name="Pangilinan J."/>
            <person name="LaButti K."/>
            <person name="Hainaut M."/>
            <person name="Henrissat B."/>
            <person name="Grigoriev I.V."/>
            <person name="Spatafora J.W."/>
            <person name="Aime M.C."/>
        </authorList>
    </citation>
    <scope>NUCLEOTIDE SEQUENCE [LARGE SCALE GENOMIC DNA]</scope>
    <source>
        <strain evidence="1 2">SA 807</strain>
    </source>
</reference>
<accession>A0ACD0P4P2</accession>
<gene>
    <name evidence="1" type="ORF">IE53DRAFT_366673</name>
</gene>
<protein>
    <submittedName>
        <fullName evidence="1">Uncharacterized protein</fullName>
    </submittedName>
</protein>
<keyword evidence="2" id="KW-1185">Reference proteome</keyword>
<proteinExistence type="predicted"/>
<evidence type="ECO:0000313" key="2">
    <source>
        <dbReference type="Proteomes" id="UP000245626"/>
    </source>
</evidence>
<evidence type="ECO:0000313" key="1">
    <source>
        <dbReference type="EMBL" id="PWN53036.1"/>
    </source>
</evidence>